<evidence type="ECO:0000313" key="2">
    <source>
        <dbReference type="Proteomes" id="UP000199514"/>
    </source>
</evidence>
<dbReference type="Proteomes" id="UP000199514">
    <property type="component" value="Unassembled WGS sequence"/>
</dbReference>
<keyword evidence="2" id="KW-1185">Reference proteome</keyword>
<dbReference type="EMBL" id="FOLE01000018">
    <property type="protein sequence ID" value="SFC99735.1"/>
    <property type="molecule type" value="Genomic_DNA"/>
</dbReference>
<accession>A0A1I1NQL4</accession>
<organism evidence="1 2">
    <name type="scientific">Flexibacter flexilis DSM 6793</name>
    <dbReference type="NCBI Taxonomy" id="927664"/>
    <lineage>
        <taxon>Bacteria</taxon>
        <taxon>Pseudomonadati</taxon>
        <taxon>Bacteroidota</taxon>
        <taxon>Cytophagia</taxon>
        <taxon>Cytophagales</taxon>
        <taxon>Flexibacteraceae</taxon>
        <taxon>Flexibacter</taxon>
    </lineage>
</organism>
<sequence length="120" mass="14598">MFYFLQIIYIKNKKNCNSYEVFLLSQCLKYKLYSDIFYANNYIQTRKVKFTIFNFSIFETDYLGKQLGFFFFVLFPKLPPWFWLLNVFFLGNDHRLWFIKKSARKRQKMAIGGQSDTNSL</sequence>
<dbReference type="AlphaFoldDB" id="A0A1I1NQL4"/>
<name>A0A1I1NQL4_9BACT</name>
<proteinExistence type="predicted"/>
<gene>
    <name evidence="1" type="ORF">SAMN05421780_1184</name>
</gene>
<evidence type="ECO:0000313" key="1">
    <source>
        <dbReference type="EMBL" id="SFC99735.1"/>
    </source>
</evidence>
<protein>
    <submittedName>
        <fullName evidence="1">Uncharacterized protein</fullName>
    </submittedName>
</protein>
<reference evidence="1 2" key="1">
    <citation type="submission" date="2016-10" db="EMBL/GenBank/DDBJ databases">
        <authorList>
            <person name="de Groot N.N."/>
        </authorList>
    </citation>
    <scope>NUCLEOTIDE SEQUENCE [LARGE SCALE GENOMIC DNA]</scope>
    <source>
        <strain evidence="1 2">DSM 6793</strain>
    </source>
</reference>